<reference evidence="1" key="1">
    <citation type="journal article" date="2016" name="Ticks Tick Borne Dis.">
        <title>De novo assembly and annotation of the salivary gland transcriptome of Rhipicephalus appendiculatus male and female ticks during blood feeding.</title>
        <authorList>
            <person name="de Castro M.H."/>
            <person name="de Klerk D."/>
            <person name="Pienaar R."/>
            <person name="Latif A.A."/>
            <person name="Rees D.J."/>
            <person name="Mans B.J."/>
        </authorList>
    </citation>
    <scope>NUCLEOTIDE SEQUENCE</scope>
    <source>
        <tissue evidence="1">Salivary glands</tissue>
    </source>
</reference>
<proteinExistence type="predicted"/>
<dbReference type="EMBL" id="GEDV01005232">
    <property type="protein sequence ID" value="JAP83325.1"/>
    <property type="molecule type" value="Transcribed_RNA"/>
</dbReference>
<dbReference type="AlphaFoldDB" id="A0A131YXW7"/>
<accession>A0A131YXW7</accession>
<evidence type="ECO:0000313" key="1">
    <source>
        <dbReference type="EMBL" id="JAP83325.1"/>
    </source>
</evidence>
<organism evidence="1">
    <name type="scientific">Rhipicephalus appendiculatus</name>
    <name type="common">Brown ear tick</name>
    <dbReference type="NCBI Taxonomy" id="34631"/>
    <lineage>
        <taxon>Eukaryota</taxon>
        <taxon>Metazoa</taxon>
        <taxon>Ecdysozoa</taxon>
        <taxon>Arthropoda</taxon>
        <taxon>Chelicerata</taxon>
        <taxon>Arachnida</taxon>
        <taxon>Acari</taxon>
        <taxon>Parasitiformes</taxon>
        <taxon>Ixodida</taxon>
        <taxon>Ixodoidea</taxon>
        <taxon>Ixodidae</taxon>
        <taxon>Rhipicephalinae</taxon>
        <taxon>Rhipicephalus</taxon>
        <taxon>Rhipicephalus</taxon>
    </lineage>
</organism>
<evidence type="ECO:0008006" key="2">
    <source>
        <dbReference type="Google" id="ProtNLM"/>
    </source>
</evidence>
<sequence length="110" mass="11452">MQLLTAVAGSLLKKCTTGSHETTSQTRRNKVVVVPYLHNLSHSLGRIGRGVGVDVVFSAPLGLPGLCARRSVITAVGSFVNSSCHARKVLFAVSPCHVGGSTLGKGPMLE</sequence>
<name>A0A131YXW7_RHIAP</name>
<protein>
    <recommendedName>
        <fullName evidence="2">Tick transposon</fullName>
    </recommendedName>
</protein>